<name>A0A433JD81_9PROT</name>
<organism evidence="5 6">
    <name type="scientific">Azospirillum doebereinerae</name>
    <dbReference type="NCBI Taxonomy" id="92933"/>
    <lineage>
        <taxon>Bacteria</taxon>
        <taxon>Pseudomonadati</taxon>
        <taxon>Pseudomonadota</taxon>
        <taxon>Alphaproteobacteria</taxon>
        <taxon>Rhodospirillales</taxon>
        <taxon>Azospirillaceae</taxon>
        <taxon>Azospirillum</taxon>
    </lineage>
</organism>
<evidence type="ECO:0000313" key="5">
    <source>
        <dbReference type="EMBL" id="RUQ74651.1"/>
    </source>
</evidence>
<dbReference type="OrthoDB" id="32575at2"/>
<feature type="region of interest" description="Disordered" evidence="3">
    <location>
        <begin position="1"/>
        <end position="21"/>
    </location>
</feature>
<dbReference type="NCBIfam" id="TIGR00369">
    <property type="entry name" value="unchar_dom_1"/>
    <property type="match status" value="1"/>
</dbReference>
<dbReference type="SUPFAM" id="SSF54637">
    <property type="entry name" value="Thioesterase/thiol ester dehydrase-isomerase"/>
    <property type="match status" value="1"/>
</dbReference>
<dbReference type="GO" id="GO:0016289">
    <property type="term" value="F:acyl-CoA hydrolase activity"/>
    <property type="evidence" value="ECO:0007669"/>
    <property type="project" value="TreeGrafter"/>
</dbReference>
<dbReference type="InterPro" id="IPR052723">
    <property type="entry name" value="Acyl-CoA_thioesterase_PaaI"/>
</dbReference>
<keyword evidence="2" id="KW-0378">Hydrolase</keyword>
<evidence type="ECO:0000313" key="6">
    <source>
        <dbReference type="Proteomes" id="UP000280346"/>
    </source>
</evidence>
<dbReference type="NCBIfam" id="TIGR02286">
    <property type="entry name" value="PaaD"/>
    <property type="match status" value="1"/>
</dbReference>
<accession>A0A433JD81</accession>
<dbReference type="FunFam" id="3.10.129.10:FF:000022">
    <property type="entry name" value="Phenylacetic acid degradation protein"/>
    <property type="match status" value="1"/>
</dbReference>
<dbReference type="RefSeq" id="WP_126995904.1">
    <property type="nucleotide sequence ID" value="NZ_JBNPXW010000006.1"/>
</dbReference>
<evidence type="ECO:0000256" key="1">
    <source>
        <dbReference type="ARBA" id="ARBA00008324"/>
    </source>
</evidence>
<dbReference type="Proteomes" id="UP000280346">
    <property type="component" value="Unassembled WGS sequence"/>
</dbReference>
<dbReference type="Pfam" id="PF03061">
    <property type="entry name" value="4HBT"/>
    <property type="match status" value="1"/>
</dbReference>
<keyword evidence="6" id="KW-1185">Reference proteome</keyword>
<protein>
    <submittedName>
        <fullName evidence="5">Hydroxyphenylacetyl-CoA thioesterase PaaI</fullName>
    </submittedName>
</protein>
<gene>
    <name evidence="5" type="primary">paaI</name>
    <name evidence="5" type="ORF">EJ913_06355</name>
</gene>
<dbReference type="InterPro" id="IPR029069">
    <property type="entry name" value="HotDog_dom_sf"/>
</dbReference>
<dbReference type="Gene3D" id="3.10.129.10">
    <property type="entry name" value="Hotdog Thioesterase"/>
    <property type="match status" value="1"/>
</dbReference>
<proteinExistence type="inferred from homology"/>
<evidence type="ECO:0000256" key="3">
    <source>
        <dbReference type="SAM" id="MobiDB-lite"/>
    </source>
</evidence>
<dbReference type="InterPro" id="IPR011973">
    <property type="entry name" value="PaaD"/>
</dbReference>
<feature type="domain" description="Thioesterase" evidence="4">
    <location>
        <begin position="70"/>
        <end position="139"/>
    </location>
</feature>
<comment type="similarity">
    <text evidence="1">Belongs to the thioesterase PaaI family.</text>
</comment>
<dbReference type="PANTHER" id="PTHR42856">
    <property type="entry name" value="ACYL-COENZYME A THIOESTERASE PAAI"/>
    <property type="match status" value="1"/>
</dbReference>
<evidence type="ECO:0000256" key="2">
    <source>
        <dbReference type="ARBA" id="ARBA00022801"/>
    </source>
</evidence>
<sequence length="158" mass="16897">MTENHDAQADPQPDPQPDPQAIAEAVGRGMYERDHCARSHGIELLEIAPGYARMTMAVRQDMVNGHDIGHGGMTFTLADTAFAYACNAANESTVAAGCSIVFPAPARLGDRLTAECREVHRRGRSGVYDVTVTTQDGTVVGLFRGQSARIQGKVVELG</sequence>
<dbReference type="InterPro" id="IPR006683">
    <property type="entry name" value="Thioestr_dom"/>
</dbReference>
<dbReference type="PANTHER" id="PTHR42856:SF1">
    <property type="entry name" value="ACYL-COENZYME A THIOESTERASE PAAI"/>
    <property type="match status" value="1"/>
</dbReference>
<dbReference type="CDD" id="cd03443">
    <property type="entry name" value="PaaI_thioesterase"/>
    <property type="match status" value="1"/>
</dbReference>
<reference evidence="5 6" key="1">
    <citation type="submission" date="2018-12" db="EMBL/GenBank/DDBJ databases">
        <authorList>
            <person name="Yang Y."/>
        </authorList>
    </citation>
    <scope>NUCLEOTIDE SEQUENCE [LARGE SCALE GENOMIC DNA]</scope>
    <source>
        <strain evidence="5 6">GSF71</strain>
    </source>
</reference>
<dbReference type="EMBL" id="RZIJ01000003">
    <property type="protein sequence ID" value="RUQ74651.1"/>
    <property type="molecule type" value="Genomic_DNA"/>
</dbReference>
<comment type="caution">
    <text evidence="5">The sequence shown here is derived from an EMBL/GenBank/DDBJ whole genome shotgun (WGS) entry which is preliminary data.</text>
</comment>
<dbReference type="AlphaFoldDB" id="A0A433JD81"/>
<evidence type="ECO:0000259" key="4">
    <source>
        <dbReference type="Pfam" id="PF03061"/>
    </source>
</evidence>
<dbReference type="InterPro" id="IPR003736">
    <property type="entry name" value="PAAI_dom"/>
</dbReference>